<name>A0A4Y7T0W1_COPMI</name>
<reference evidence="1 2" key="1">
    <citation type="journal article" date="2019" name="Nat. Ecol. Evol.">
        <title>Megaphylogeny resolves global patterns of mushroom evolution.</title>
        <authorList>
            <person name="Varga T."/>
            <person name="Krizsan K."/>
            <person name="Foldi C."/>
            <person name="Dima B."/>
            <person name="Sanchez-Garcia M."/>
            <person name="Sanchez-Ramirez S."/>
            <person name="Szollosi G.J."/>
            <person name="Szarkandi J.G."/>
            <person name="Papp V."/>
            <person name="Albert L."/>
            <person name="Andreopoulos W."/>
            <person name="Angelini C."/>
            <person name="Antonin V."/>
            <person name="Barry K.W."/>
            <person name="Bougher N.L."/>
            <person name="Buchanan P."/>
            <person name="Buyck B."/>
            <person name="Bense V."/>
            <person name="Catcheside P."/>
            <person name="Chovatia M."/>
            <person name="Cooper J."/>
            <person name="Damon W."/>
            <person name="Desjardin D."/>
            <person name="Finy P."/>
            <person name="Geml J."/>
            <person name="Haridas S."/>
            <person name="Hughes K."/>
            <person name="Justo A."/>
            <person name="Karasinski D."/>
            <person name="Kautmanova I."/>
            <person name="Kiss B."/>
            <person name="Kocsube S."/>
            <person name="Kotiranta H."/>
            <person name="LaButti K.M."/>
            <person name="Lechner B.E."/>
            <person name="Liimatainen K."/>
            <person name="Lipzen A."/>
            <person name="Lukacs Z."/>
            <person name="Mihaltcheva S."/>
            <person name="Morgado L.N."/>
            <person name="Niskanen T."/>
            <person name="Noordeloos M.E."/>
            <person name="Ohm R.A."/>
            <person name="Ortiz-Santana B."/>
            <person name="Ovrebo C."/>
            <person name="Racz N."/>
            <person name="Riley R."/>
            <person name="Savchenko A."/>
            <person name="Shiryaev A."/>
            <person name="Soop K."/>
            <person name="Spirin V."/>
            <person name="Szebenyi C."/>
            <person name="Tomsovsky M."/>
            <person name="Tulloss R.E."/>
            <person name="Uehling J."/>
            <person name="Grigoriev I.V."/>
            <person name="Vagvolgyi C."/>
            <person name="Papp T."/>
            <person name="Martin F.M."/>
            <person name="Miettinen O."/>
            <person name="Hibbett D.S."/>
            <person name="Nagy L.G."/>
        </authorList>
    </citation>
    <scope>NUCLEOTIDE SEQUENCE [LARGE SCALE GENOMIC DNA]</scope>
    <source>
        <strain evidence="1 2">FP101781</strain>
    </source>
</reference>
<accession>A0A4Y7T0W1</accession>
<organism evidence="1 2">
    <name type="scientific">Coprinellus micaceus</name>
    <name type="common">Glistening ink-cap mushroom</name>
    <name type="synonym">Coprinus micaceus</name>
    <dbReference type="NCBI Taxonomy" id="71717"/>
    <lineage>
        <taxon>Eukaryota</taxon>
        <taxon>Fungi</taxon>
        <taxon>Dikarya</taxon>
        <taxon>Basidiomycota</taxon>
        <taxon>Agaricomycotina</taxon>
        <taxon>Agaricomycetes</taxon>
        <taxon>Agaricomycetidae</taxon>
        <taxon>Agaricales</taxon>
        <taxon>Agaricineae</taxon>
        <taxon>Psathyrellaceae</taxon>
        <taxon>Coprinellus</taxon>
    </lineage>
</organism>
<dbReference type="EMBL" id="QPFP01000037">
    <property type="protein sequence ID" value="TEB27797.1"/>
    <property type="molecule type" value="Genomic_DNA"/>
</dbReference>
<gene>
    <name evidence="1" type="ORF">FA13DRAFT_857692</name>
</gene>
<comment type="caution">
    <text evidence="1">The sequence shown here is derived from an EMBL/GenBank/DDBJ whole genome shotgun (WGS) entry which is preliminary data.</text>
</comment>
<keyword evidence="2" id="KW-1185">Reference proteome</keyword>
<dbReference type="Proteomes" id="UP000298030">
    <property type="component" value="Unassembled WGS sequence"/>
</dbReference>
<evidence type="ECO:0000313" key="2">
    <source>
        <dbReference type="Proteomes" id="UP000298030"/>
    </source>
</evidence>
<evidence type="ECO:0000313" key="1">
    <source>
        <dbReference type="EMBL" id="TEB27797.1"/>
    </source>
</evidence>
<proteinExistence type="predicted"/>
<protein>
    <submittedName>
        <fullName evidence="1">Uncharacterized protein</fullName>
    </submittedName>
</protein>
<dbReference type="AlphaFoldDB" id="A0A4Y7T0W1"/>
<sequence length="76" mass="8410">MEHAATLSAVLRTRQVPLPARCTTTKIVLRGFNLLLRVHCRICKSDSSLYIMAAQYCKPSPRPRSSSNTLGTCTCN</sequence>